<evidence type="ECO:0008006" key="3">
    <source>
        <dbReference type="Google" id="ProtNLM"/>
    </source>
</evidence>
<organism evidence="1 2">
    <name type="scientific">Candidatus Ghiorseimicrobium undicola</name>
    <dbReference type="NCBI Taxonomy" id="1974746"/>
    <lineage>
        <taxon>Bacteria</taxon>
        <taxon>Pseudomonadati</taxon>
        <taxon>Candidatus Omnitrophota</taxon>
        <taxon>Candidatus Ghiorseimicrobium</taxon>
    </lineage>
</organism>
<feature type="non-terminal residue" evidence="1">
    <location>
        <position position="1"/>
    </location>
</feature>
<evidence type="ECO:0000313" key="1">
    <source>
        <dbReference type="EMBL" id="PIQ89408.1"/>
    </source>
</evidence>
<dbReference type="EMBL" id="PCWA01000045">
    <property type="protein sequence ID" value="PIQ89408.1"/>
    <property type="molecule type" value="Genomic_DNA"/>
</dbReference>
<name>A0A2H0LYE1_9BACT</name>
<sequence length="134" mass="15749">FLRAEREVRLKLRGISEISAGILKTVNFKEVADRRRKNFLFLHQRLRKLNNFSFTLPVKSVPLCYPFFPQKAINKKILHKSGIFVPTYWKMPKTIRLPEFEAAFIRGLLPLPIDQRYGISEMAFMAGKIRRLLT</sequence>
<dbReference type="Proteomes" id="UP000229641">
    <property type="component" value="Unassembled WGS sequence"/>
</dbReference>
<gene>
    <name evidence="1" type="ORF">COV72_03435</name>
</gene>
<reference evidence="1 2" key="1">
    <citation type="submission" date="2017-09" db="EMBL/GenBank/DDBJ databases">
        <title>Depth-based differentiation of microbial function through sediment-hosted aquifers and enrichment of novel symbionts in the deep terrestrial subsurface.</title>
        <authorList>
            <person name="Probst A.J."/>
            <person name="Ladd B."/>
            <person name="Jarett J.K."/>
            <person name="Geller-Mcgrath D.E."/>
            <person name="Sieber C.M."/>
            <person name="Emerson J.B."/>
            <person name="Anantharaman K."/>
            <person name="Thomas B.C."/>
            <person name="Malmstrom R."/>
            <person name="Stieglmeier M."/>
            <person name="Klingl A."/>
            <person name="Woyke T."/>
            <person name="Ryan C.M."/>
            <person name="Banfield J.F."/>
        </authorList>
    </citation>
    <scope>NUCLEOTIDE SEQUENCE [LARGE SCALE GENOMIC DNA]</scope>
    <source>
        <strain evidence="1">CG11_big_fil_rev_8_21_14_0_20_42_13</strain>
    </source>
</reference>
<dbReference type="AlphaFoldDB" id="A0A2H0LYE1"/>
<protein>
    <recommendedName>
        <fullName evidence="3">Aminotransferase DegT</fullName>
    </recommendedName>
</protein>
<comment type="caution">
    <text evidence="1">The sequence shown here is derived from an EMBL/GenBank/DDBJ whole genome shotgun (WGS) entry which is preliminary data.</text>
</comment>
<accession>A0A2H0LYE1</accession>
<evidence type="ECO:0000313" key="2">
    <source>
        <dbReference type="Proteomes" id="UP000229641"/>
    </source>
</evidence>
<proteinExistence type="predicted"/>